<evidence type="ECO:0008006" key="18">
    <source>
        <dbReference type="Google" id="ProtNLM"/>
    </source>
</evidence>
<evidence type="ECO:0000259" key="14">
    <source>
        <dbReference type="PROSITE" id="PS50305"/>
    </source>
</evidence>
<dbReference type="GO" id="GO:0005524">
    <property type="term" value="F:ATP binding"/>
    <property type="evidence" value="ECO:0007669"/>
    <property type="project" value="UniProtKB-UniRule"/>
</dbReference>
<gene>
    <name evidence="16" type="ORF">FNF28_00905</name>
</gene>
<evidence type="ECO:0000256" key="10">
    <source>
        <dbReference type="PROSITE-ProRule" id="PRU10141"/>
    </source>
</evidence>
<dbReference type="PROSITE" id="PS00107">
    <property type="entry name" value="PROTEIN_KINASE_ATP"/>
    <property type="match status" value="1"/>
</dbReference>
<dbReference type="CDD" id="cd05123">
    <property type="entry name" value="STKc_AGC"/>
    <property type="match status" value="1"/>
</dbReference>
<keyword evidence="9" id="KW-0863">Zinc-finger</keyword>
<feature type="region of interest" description="Disordered" evidence="11">
    <location>
        <begin position="592"/>
        <end position="630"/>
    </location>
</feature>
<dbReference type="InterPro" id="IPR045270">
    <property type="entry name" value="STKc_AGC"/>
</dbReference>
<dbReference type="InterPro" id="IPR011009">
    <property type="entry name" value="Kinase-like_dom_sf"/>
</dbReference>
<feature type="domain" description="Deacetylase sirtuin-type" evidence="14">
    <location>
        <begin position="806"/>
        <end position="1104"/>
    </location>
</feature>
<dbReference type="SMART" id="SM00220">
    <property type="entry name" value="S_TKc"/>
    <property type="match status" value="1"/>
</dbReference>
<evidence type="ECO:0000256" key="2">
    <source>
        <dbReference type="ARBA" id="ARBA00022553"/>
    </source>
</evidence>
<keyword evidence="2" id="KW-0597">Phosphoprotein</keyword>
<dbReference type="PROSITE" id="PS50305">
    <property type="entry name" value="SIRTUIN"/>
    <property type="match status" value="1"/>
</dbReference>
<feature type="binding site" evidence="8">
    <location>
        <position position="949"/>
    </location>
    <ligand>
        <name>Zn(2+)</name>
        <dbReference type="ChEBI" id="CHEBI:29105"/>
    </ligand>
</feature>
<feature type="domain" description="UBP-type" evidence="13">
    <location>
        <begin position="591"/>
        <end position="720"/>
    </location>
</feature>
<keyword evidence="4 10" id="KW-0547">Nucleotide-binding</keyword>
<dbReference type="FunFam" id="1.10.510.10:FF:000551">
    <property type="entry name" value="Non-specific serine/threonine protein kinase"/>
    <property type="match status" value="1"/>
</dbReference>
<dbReference type="InterPro" id="IPR000961">
    <property type="entry name" value="AGC-kinase_C"/>
</dbReference>
<dbReference type="Proteomes" id="UP000324907">
    <property type="component" value="Unassembled WGS sequence"/>
</dbReference>
<organism evidence="16 17">
    <name type="scientific">Cafeteria roenbergensis</name>
    <name type="common">Marine flagellate</name>
    <dbReference type="NCBI Taxonomy" id="33653"/>
    <lineage>
        <taxon>Eukaryota</taxon>
        <taxon>Sar</taxon>
        <taxon>Stramenopiles</taxon>
        <taxon>Bigyra</taxon>
        <taxon>Opalozoa</taxon>
        <taxon>Bicosoecida</taxon>
        <taxon>Cafeteriaceae</taxon>
        <taxon>Cafeteria</taxon>
    </lineage>
</organism>
<evidence type="ECO:0000256" key="7">
    <source>
        <dbReference type="ARBA" id="ARBA00023027"/>
    </source>
</evidence>
<dbReference type="Gene3D" id="3.30.40.10">
    <property type="entry name" value="Zinc/RING finger domain, C3HC4 (zinc finger)"/>
    <property type="match status" value="1"/>
</dbReference>
<feature type="compositionally biased region" description="Basic and acidic residues" evidence="11">
    <location>
        <begin position="204"/>
        <end position="213"/>
    </location>
</feature>
<dbReference type="InterPro" id="IPR017441">
    <property type="entry name" value="Protein_kinase_ATP_BS"/>
</dbReference>
<evidence type="ECO:0000256" key="9">
    <source>
        <dbReference type="PROSITE-ProRule" id="PRU00502"/>
    </source>
</evidence>
<dbReference type="AlphaFoldDB" id="A0A5A8E1B9"/>
<dbReference type="InterPro" id="IPR026591">
    <property type="entry name" value="Sirtuin_cat_small_dom_sf"/>
</dbReference>
<feature type="region of interest" description="Disordered" evidence="11">
    <location>
        <begin position="720"/>
        <end position="804"/>
    </location>
</feature>
<name>A0A5A8E1B9_CAFRO</name>
<dbReference type="FunFam" id="1.10.510.10:FF:000465">
    <property type="entry name" value="Non-specific serine/threonine protein kinase"/>
    <property type="match status" value="1"/>
</dbReference>
<feature type="binding site" evidence="10">
    <location>
        <position position="43"/>
    </location>
    <ligand>
        <name>ATP</name>
        <dbReference type="ChEBI" id="CHEBI:30616"/>
    </ligand>
</feature>
<feature type="compositionally biased region" description="Basic and acidic residues" evidence="11">
    <location>
        <begin position="402"/>
        <end position="420"/>
    </location>
</feature>
<dbReference type="SUPFAM" id="SSF56112">
    <property type="entry name" value="Protein kinase-like (PK-like)"/>
    <property type="match status" value="1"/>
</dbReference>
<dbReference type="PROSITE" id="PS00108">
    <property type="entry name" value="PROTEIN_KINASE_ST"/>
    <property type="match status" value="1"/>
</dbReference>
<feature type="binding site" evidence="8">
    <location>
        <position position="992"/>
    </location>
    <ligand>
        <name>Zn(2+)</name>
        <dbReference type="ChEBI" id="CHEBI:29105"/>
    </ligand>
</feature>
<evidence type="ECO:0000259" key="13">
    <source>
        <dbReference type="PROSITE" id="PS50271"/>
    </source>
</evidence>
<dbReference type="EMBL" id="VLTL01000008">
    <property type="protein sequence ID" value="KAA0171138.1"/>
    <property type="molecule type" value="Genomic_DNA"/>
</dbReference>
<feature type="compositionally biased region" description="Low complexity" evidence="11">
    <location>
        <begin position="728"/>
        <end position="740"/>
    </location>
</feature>
<dbReference type="Pfam" id="PF02146">
    <property type="entry name" value="SIR2"/>
    <property type="match status" value="1"/>
</dbReference>
<dbReference type="Pfam" id="PF02148">
    <property type="entry name" value="zf-UBP"/>
    <property type="match status" value="1"/>
</dbReference>
<evidence type="ECO:0000259" key="12">
    <source>
        <dbReference type="PROSITE" id="PS50011"/>
    </source>
</evidence>
<feature type="domain" description="AGC-kinase C-terminal" evidence="15">
    <location>
        <begin position="356"/>
        <end position="493"/>
    </location>
</feature>
<dbReference type="GO" id="GO:0070403">
    <property type="term" value="F:NAD+ binding"/>
    <property type="evidence" value="ECO:0007669"/>
    <property type="project" value="InterPro"/>
</dbReference>
<comment type="caution">
    <text evidence="16">The sequence shown here is derived from an EMBL/GenBank/DDBJ whole genome shotgun (WGS) entry which is preliminary data.</text>
</comment>
<dbReference type="Pfam" id="PF00069">
    <property type="entry name" value="Pkinase"/>
    <property type="match status" value="2"/>
</dbReference>
<accession>A0A5A8E1B9</accession>
<dbReference type="InterPro" id="IPR008271">
    <property type="entry name" value="Ser/Thr_kinase_AS"/>
</dbReference>
<feature type="binding site" evidence="8">
    <location>
        <position position="989"/>
    </location>
    <ligand>
        <name>Zn(2+)</name>
        <dbReference type="ChEBI" id="CHEBI:29105"/>
    </ligand>
</feature>
<keyword evidence="8" id="KW-0862">Zinc</keyword>
<dbReference type="InterPro" id="IPR003000">
    <property type="entry name" value="Sirtuin"/>
</dbReference>
<keyword evidence="6 10" id="KW-0067">ATP-binding</keyword>
<dbReference type="InterPro" id="IPR000719">
    <property type="entry name" value="Prot_kinase_dom"/>
</dbReference>
<feature type="compositionally biased region" description="Low complexity" evidence="11">
    <location>
        <begin position="763"/>
        <end position="788"/>
    </location>
</feature>
<keyword evidence="7" id="KW-0520">NAD</keyword>
<dbReference type="Gene3D" id="1.10.510.10">
    <property type="entry name" value="Transferase(Phosphotransferase) domain 1"/>
    <property type="match status" value="1"/>
</dbReference>
<dbReference type="PANTHER" id="PTHR24351">
    <property type="entry name" value="RIBOSOMAL PROTEIN S6 KINASE"/>
    <property type="match status" value="1"/>
</dbReference>
<evidence type="ECO:0000256" key="11">
    <source>
        <dbReference type="SAM" id="MobiDB-lite"/>
    </source>
</evidence>
<feature type="active site" description="Proton acceptor" evidence="8">
    <location>
        <position position="941"/>
    </location>
</feature>
<dbReference type="PROSITE" id="PS50271">
    <property type="entry name" value="ZF_UBP"/>
    <property type="match status" value="1"/>
</dbReference>
<dbReference type="InterPro" id="IPR001607">
    <property type="entry name" value="Znf_UBP"/>
</dbReference>
<protein>
    <recommendedName>
        <fullName evidence="18">Protein kinase domain-containing protein</fullName>
    </recommendedName>
</protein>
<feature type="region of interest" description="Disordered" evidence="11">
    <location>
        <begin position="164"/>
        <end position="221"/>
    </location>
</feature>
<dbReference type="Gene3D" id="3.30.200.20">
    <property type="entry name" value="Phosphorylase Kinase, domain 1"/>
    <property type="match status" value="1"/>
</dbReference>
<feature type="compositionally biased region" description="Low complexity" evidence="11">
    <location>
        <begin position="432"/>
        <end position="445"/>
    </location>
</feature>
<feature type="region of interest" description="Disordered" evidence="11">
    <location>
        <begin position="402"/>
        <end position="473"/>
    </location>
</feature>
<keyword evidence="8" id="KW-0479">Metal-binding</keyword>
<reference evidence="16 17" key="1">
    <citation type="submission" date="2019-07" db="EMBL/GenBank/DDBJ databases">
        <title>Genomes of Cafeteria roenbergensis.</title>
        <authorList>
            <person name="Fischer M.G."/>
            <person name="Hackl T."/>
            <person name="Roman M."/>
        </authorList>
    </citation>
    <scope>NUCLEOTIDE SEQUENCE [LARGE SCALE GENOMIC DNA]</scope>
    <source>
        <strain evidence="16 17">RCC970-E3</strain>
    </source>
</reference>
<dbReference type="InterPro" id="IPR013083">
    <property type="entry name" value="Znf_RING/FYVE/PHD"/>
</dbReference>
<evidence type="ECO:0000313" key="17">
    <source>
        <dbReference type="Proteomes" id="UP000324907"/>
    </source>
</evidence>
<evidence type="ECO:0000313" key="16">
    <source>
        <dbReference type="EMBL" id="KAA0171138.1"/>
    </source>
</evidence>
<dbReference type="InterPro" id="IPR026590">
    <property type="entry name" value="Ssirtuin_cat_dom"/>
</dbReference>
<evidence type="ECO:0000256" key="8">
    <source>
        <dbReference type="PROSITE-ProRule" id="PRU00236"/>
    </source>
</evidence>
<feature type="binding site" evidence="8">
    <location>
        <position position="952"/>
    </location>
    <ligand>
        <name>Zn(2+)</name>
        <dbReference type="ChEBI" id="CHEBI:29105"/>
    </ligand>
</feature>
<dbReference type="SUPFAM" id="SSF52467">
    <property type="entry name" value="DHS-like NAD/FAD-binding domain"/>
    <property type="match status" value="1"/>
</dbReference>
<dbReference type="SUPFAM" id="SSF57850">
    <property type="entry name" value="RING/U-box"/>
    <property type="match status" value="1"/>
</dbReference>
<evidence type="ECO:0000256" key="1">
    <source>
        <dbReference type="ARBA" id="ARBA00022527"/>
    </source>
</evidence>
<dbReference type="GO" id="GO:0008270">
    <property type="term" value="F:zinc ion binding"/>
    <property type="evidence" value="ECO:0007669"/>
    <property type="project" value="UniProtKB-KW"/>
</dbReference>
<keyword evidence="5" id="KW-0418">Kinase</keyword>
<keyword evidence="3" id="KW-0808">Transferase</keyword>
<feature type="compositionally biased region" description="Low complexity" evidence="11">
    <location>
        <begin position="182"/>
        <end position="203"/>
    </location>
</feature>
<dbReference type="GO" id="GO:0004674">
    <property type="term" value="F:protein serine/threonine kinase activity"/>
    <property type="evidence" value="ECO:0007669"/>
    <property type="project" value="UniProtKB-KW"/>
</dbReference>
<evidence type="ECO:0000259" key="15">
    <source>
        <dbReference type="PROSITE" id="PS51285"/>
    </source>
</evidence>
<evidence type="ECO:0000256" key="5">
    <source>
        <dbReference type="ARBA" id="ARBA00022777"/>
    </source>
</evidence>
<feature type="domain" description="Protein kinase" evidence="12">
    <location>
        <begin position="14"/>
        <end position="355"/>
    </location>
</feature>
<sequence length="1116" mass="115515">MASSAKHAVGPADFALIRLIGKGAFGKVLLVRHAKTRRVYAMKIMHKRLLEMRDHVGYSRMEREILAGVNHPFLVGLCFAFQTDTKLYLVMPYMAGGELFAHLNREGALLEDAVRFYAAEMVLALEHLHSLGIVHRDLKPENVLLDSDGHVRLTDYGLAKRLWGGEASPPRHGRPAEPPRLSAQHAATASKQASAEAAGAASSDAKEDAKEADSAAAAERVTPGEAIRTAIAEAAVADAEEDGAGRTRTVCGTTEYMAPEMVSGRAYGTSVDWWALGALLYEMLTGRPPFRANDRRRLVTKILHERISMPRFVSKDGHSLLKGLLERNVEARLGCRQSTMFESHGVQDIKQHPWFASVDWAAMEQRAVEPPSAMALTHDADTHWFDESFTSLPADDTWDWEEERRADEEREARKLKEQAAKAKRAAARATKEAAAGRSGAGSPSLSPSPSPRPDAVATGCDEEAGKAADSLGPPEARFRGFSFVYDSYGDDLELAGKQESEPGAGDPGPSLADDVLATLRAGIGASAGGAAAAGALSLQPGEAGAAGAAGTAAAGDDPAAAAATTAAAAAATSTSTAITGAAATADVTEAATSPAASASGLPVTVTPAGARVRKTGGGGRRPSPSQAGENWVNVADGKVLCSRYVSGHMLDHVMAAKVSAAAAGTGGVDGTGTGTEASVNPCVAISFSDLSVWCFECDSYCSSPSTNAWLLPLRRAKFGPDASERADAGGPAMAAPGLEPSAEPSADAPCEPAGPISAEPGQGTTAAAAAGAASDAPIEPAGAAAAAADSDDSSHGDDVAPDALAAACDPSRTEDFVAGILDGSIRRIAVLAGAGLSVSAGIPDFRSSAGIYKNLAKFGVNASELERPEDLFCIEFFRENPEPFYAASAMLFAKDATKPTPSHFFLRLLHEKGLLRRVLTQNIDGLELAAGVPQSRVVQCHGGMTAATCTGCGRPADIALVNDAIQATAARMAAPGGGGASGAVVIPHCPACGGVVKPNITFFGEDLPPSFYRTLHHDFLHPSPAGDPDADPCDDGPIDALIVMGTSLQVAPVSSVPQLLPKDVRRLLLNMEPVGEIGSLPGDAVVLGDLDSSCAKLAEQLGWTSELEGLVREAAA</sequence>
<evidence type="ECO:0000256" key="3">
    <source>
        <dbReference type="ARBA" id="ARBA00022679"/>
    </source>
</evidence>
<evidence type="ECO:0000256" key="6">
    <source>
        <dbReference type="ARBA" id="ARBA00022840"/>
    </source>
</evidence>
<dbReference type="InterPro" id="IPR029035">
    <property type="entry name" value="DHS-like_NAD/FAD-binding_dom"/>
</dbReference>
<keyword evidence="1" id="KW-0723">Serine/threonine-protein kinase</keyword>
<dbReference type="PROSITE" id="PS51285">
    <property type="entry name" value="AGC_KINASE_CTER"/>
    <property type="match status" value="1"/>
</dbReference>
<proteinExistence type="predicted"/>
<dbReference type="PROSITE" id="PS50011">
    <property type="entry name" value="PROTEIN_KINASE_DOM"/>
    <property type="match status" value="1"/>
</dbReference>
<evidence type="ECO:0000256" key="4">
    <source>
        <dbReference type="ARBA" id="ARBA00022741"/>
    </source>
</evidence>
<dbReference type="Gene3D" id="3.30.1600.10">
    <property type="entry name" value="SIR2/SIRT2 'Small Domain"/>
    <property type="match status" value="1"/>
</dbReference>
<dbReference type="Gene3D" id="3.40.50.1220">
    <property type="entry name" value="TPP-binding domain"/>
    <property type="match status" value="1"/>
</dbReference>